<dbReference type="Pfam" id="PF19590">
    <property type="entry name" value="TrbL_3"/>
    <property type="match status" value="1"/>
</dbReference>
<feature type="transmembrane region" description="Helical" evidence="2">
    <location>
        <begin position="242"/>
        <end position="263"/>
    </location>
</feature>
<feature type="compositionally biased region" description="Low complexity" evidence="1">
    <location>
        <begin position="317"/>
        <end position="336"/>
    </location>
</feature>
<dbReference type="EMBL" id="JAUSWV010000001">
    <property type="protein sequence ID" value="MDQ0578198.1"/>
    <property type="molecule type" value="Genomic_DNA"/>
</dbReference>
<keyword evidence="2" id="KW-1133">Transmembrane helix</keyword>
<evidence type="ECO:0000313" key="4">
    <source>
        <dbReference type="Proteomes" id="UP001230654"/>
    </source>
</evidence>
<keyword evidence="2" id="KW-0472">Membrane</keyword>
<feature type="transmembrane region" description="Helical" evidence="2">
    <location>
        <begin position="206"/>
        <end position="230"/>
    </location>
</feature>
<keyword evidence="4" id="KW-1185">Reference proteome</keyword>
<accession>A0ABU0NHH7</accession>
<keyword evidence="2" id="KW-0812">Transmembrane</keyword>
<dbReference type="RefSeq" id="WP_307160839.1">
    <property type="nucleotide sequence ID" value="NZ_JAUSWV010000001.1"/>
</dbReference>
<comment type="caution">
    <text evidence="3">The sequence shown here is derived from an EMBL/GenBank/DDBJ whole genome shotgun (WGS) entry which is preliminary data.</text>
</comment>
<evidence type="ECO:0000256" key="2">
    <source>
        <dbReference type="SAM" id="Phobius"/>
    </source>
</evidence>
<feature type="region of interest" description="Disordered" evidence="1">
    <location>
        <begin position="295"/>
        <end position="345"/>
    </location>
</feature>
<organism evidence="3 4">
    <name type="scientific">Streptomyces rishiriensis</name>
    <dbReference type="NCBI Taxonomy" id="68264"/>
    <lineage>
        <taxon>Bacteria</taxon>
        <taxon>Bacillati</taxon>
        <taxon>Actinomycetota</taxon>
        <taxon>Actinomycetes</taxon>
        <taxon>Kitasatosporales</taxon>
        <taxon>Streptomycetaceae</taxon>
        <taxon>Streptomyces</taxon>
    </lineage>
</organism>
<feature type="transmembrane region" description="Helical" evidence="2">
    <location>
        <begin position="69"/>
        <end position="88"/>
    </location>
</feature>
<feature type="transmembrane region" description="Helical" evidence="2">
    <location>
        <begin position="174"/>
        <end position="194"/>
    </location>
</feature>
<feature type="transmembrane region" description="Helical" evidence="2">
    <location>
        <begin position="100"/>
        <end position="121"/>
    </location>
</feature>
<proteinExistence type="predicted"/>
<dbReference type="InterPro" id="IPR045782">
    <property type="entry name" value="TrbL_3"/>
</dbReference>
<dbReference type="Proteomes" id="UP001230654">
    <property type="component" value="Unassembled WGS sequence"/>
</dbReference>
<reference evidence="3 4" key="1">
    <citation type="submission" date="2023-07" db="EMBL/GenBank/DDBJ databases">
        <title>Comparative genomics of wheat-associated soil bacteria to identify genetic determinants of phenazine resistance.</title>
        <authorList>
            <person name="Mouncey N."/>
        </authorList>
    </citation>
    <scope>NUCLEOTIDE SEQUENCE [LARGE SCALE GENOMIC DNA]</scope>
    <source>
        <strain evidence="3 4">B2I6</strain>
    </source>
</reference>
<sequence length="390" mass="37774">MACETGSGPGDIIKGFFDFLGDPVGTILEVIANKVLSAAITVFGDLTTNVPTLGTGGTSQKVSQQTQWIVVYAAVASLLFAAGRMALERRGEAGTTALKGLLRVILVAGAATAVVTALASLSDRYADHLFATGAQQQLTTIGCSGGDGIPSVLLLVLAFLLLIAAIVQTILMYVRLGVMILLLGTLPLAAAASMTNWGSGWWRKHIGWMIAWLLYKPAAGLVIFAGASMISNTGDNGVHEKIAGIGVLLLSAVALPALLKLVMPATAALGSGGQGATGAMVGALASGAKSIGGSMPSGGGGGGAMPGRSGGAGASGPSGPSGASAPSGVPGAAAPLQGGGGGAGAATTRAAAAAGPVGAAAAAAMTVVQTVGNVAAGAVDGADGDRGHNR</sequence>
<name>A0ABU0NHH7_STRRH</name>
<evidence type="ECO:0000256" key="1">
    <source>
        <dbReference type="SAM" id="MobiDB-lite"/>
    </source>
</evidence>
<feature type="transmembrane region" description="Helical" evidence="2">
    <location>
        <begin position="148"/>
        <end position="167"/>
    </location>
</feature>
<protein>
    <recommendedName>
        <fullName evidence="5">Integral membrane protein</fullName>
    </recommendedName>
</protein>
<gene>
    <name evidence="3" type="ORF">QF030_000376</name>
</gene>
<evidence type="ECO:0008006" key="5">
    <source>
        <dbReference type="Google" id="ProtNLM"/>
    </source>
</evidence>
<evidence type="ECO:0000313" key="3">
    <source>
        <dbReference type="EMBL" id="MDQ0578198.1"/>
    </source>
</evidence>
<feature type="compositionally biased region" description="Gly residues" evidence="1">
    <location>
        <begin position="295"/>
        <end position="316"/>
    </location>
</feature>